<dbReference type="HOGENOM" id="CLU_070026_0_0_5"/>
<sequence>MEGCEADRDRRAHRGGAGMVKLAIGVALSCGIVTSAHAQNALFAPGRLAATGGITDVDGSAGGGINPWAVIAGYGTDDQIGGTVAYTHVGLANYGLNDFAAAIGLYDRVELSYAHQQFNLGSTGAALDGAIAGFFNAPVSALPPQLQFGNNYSFKQDVFGVKVRLLGNIVYDQNTLVPEVSVGFHYRHNENGGTIRAIGARPNGVDFYVAASKLFIDGLFGRYTFVDFTLDVTDANQDGLLGFGGLARDGSYQRNYTVEPAVSVAQFITRRIAVGYEFRAMPQNQLVGYNALGNAVSKTDPWQDVFAAFFINKHLSLTAAYTRLGRIASVPHQNGFYISLTGSF</sequence>
<proteinExistence type="predicted"/>
<reference evidence="1 2" key="1">
    <citation type="submission" date="2007-05" db="EMBL/GenBank/DDBJ databases">
        <title>Complete sequence of chromosome of Acidiphilium cryptum JF-5.</title>
        <authorList>
            <consortium name="US DOE Joint Genome Institute"/>
            <person name="Copeland A."/>
            <person name="Lucas S."/>
            <person name="Lapidus A."/>
            <person name="Barry K."/>
            <person name="Detter J.C."/>
            <person name="Glavina del Rio T."/>
            <person name="Hammon N."/>
            <person name="Israni S."/>
            <person name="Dalin E."/>
            <person name="Tice H."/>
            <person name="Pitluck S."/>
            <person name="Sims D."/>
            <person name="Brettin T."/>
            <person name="Bruce D."/>
            <person name="Han C."/>
            <person name="Schmutz J."/>
            <person name="Larimer F."/>
            <person name="Land M."/>
            <person name="Hauser L."/>
            <person name="Kyrpides N."/>
            <person name="Kim E."/>
            <person name="Magnuson T."/>
            <person name="Richardson P."/>
        </authorList>
    </citation>
    <scope>NUCLEOTIDE SEQUENCE [LARGE SCALE GENOMIC DNA]</scope>
    <source>
        <strain evidence="1 2">JF-5</strain>
    </source>
</reference>
<evidence type="ECO:0008006" key="3">
    <source>
        <dbReference type="Google" id="ProtNLM"/>
    </source>
</evidence>
<accession>A5G113</accession>
<dbReference type="eggNOG" id="ENOG502Z9AA">
    <property type="taxonomic scope" value="Bacteria"/>
</dbReference>
<dbReference type="EMBL" id="CP000697">
    <property type="protein sequence ID" value="ABQ31545.1"/>
    <property type="molecule type" value="Genomic_DNA"/>
</dbReference>
<dbReference type="AlphaFoldDB" id="A5G113"/>
<dbReference type="KEGG" id="acr:Acry_2351"/>
<evidence type="ECO:0000313" key="2">
    <source>
        <dbReference type="Proteomes" id="UP000000245"/>
    </source>
</evidence>
<name>A5G113_ACICJ</name>
<evidence type="ECO:0000313" key="1">
    <source>
        <dbReference type="EMBL" id="ABQ31545.1"/>
    </source>
</evidence>
<dbReference type="Pfam" id="PF11231">
    <property type="entry name" value="DUF3034"/>
    <property type="match status" value="1"/>
</dbReference>
<gene>
    <name evidence="1" type="ordered locus">Acry_2351</name>
</gene>
<protein>
    <recommendedName>
        <fullName evidence="3">DUF3034 domain-containing protein</fullName>
    </recommendedName>
</protein>
<dbReference type="Proteomes" id="UP000000245">
    <property type="component" value="Chromosome"/>
</dbReference>
<organism evidence="1 2">
    <name type="scientific">Acidiphilium cryptum (strain JF-5)</name>
    <dbReference type="NCBI Taxonomy" id="349163"/>
    <lineage>
        <taxon>Bacteria</taxon>
        <taxon>Pseudomonadati</taxon>
        <taxon>Pseudomonadota</taxon>
        <taxon>Alphaproteobacteria</taxon>
        <taxon>Acetobacterales</taxon>
        <taxon>Acidocellaceae</taxon>
        <taxon>Acidiphilium</taxon>
    </lineage>
</organism>
<keyword evidence="2" id="KW-1185">Reference proteome</keyword>
<dbReference type="InterPro" id="IPR021393">
    <property type="entry name" value="DUF3034"/>
</dbReference>